<comment type="caution">
    <text evidence="1">The sequence shown here is derived from an EMBL/GenBank/DDBJ whole genome shotgun (WGS) entry which is preliminary data.</text>
</comment>
<evidence type="ECO:0000313" key="2">
    <source>
        <dbReference type="Proteomes" id="UP000754883"/>
    </source>
</evidence>
<dbReference type="Proteomes" id="UP000754883">
    <property type="component" value="Unassembled WGS sequence"/>
</dbReference>
<reference evidence="1 2" key="2">
    <citation type="submission" date="2021-10" db="EMBL/GenBank/DDBJ databases">
        <authorList>
            <person name="Piombo E."/>
        </authorList>
    </citation>
    <scope>NUCLEOTIDE SEQUENCE [LARGE SCALE GENOMIC DNA]</scope>
</reference>
<sequence length="67" mass="7389">MPKLNLVGLEPVSRGDYQAAVRQLHPKLKLETIRARLVTLQLPSTKTISCRLLRTGSADDFLVQSSG</sequence>
<evidence type="ECO:0000313" key="1">
    <source>
        <dbReference type="EMBL" id="CAG9983013.1"/>
    </source>
</evidence>
<accession>A0A9N9U8W4</accession>
<proteinExistence type="predicted"/>
<dbReference type="EMBL" id="CABFNO020001350">
    <property type="protein sequence ID" value="CAG9983013.1"/>
    <property type="molecule type" value="Genomic_DNA"/>
</dbReference>
<organism evidence="1 2">
    <name type="scientific">Clonostachys byssicola</name>
    <dbReference type="NCBI Taxonomy" id="160290"/>
    <lineage>
        <taxon>Eukaryota</taxon>
        <taxon>Fungi</taxon>
        <taxon>Dikarya</taxon>
        <taxon>Ascomycota</taxon>
        <taxon>Pezizomycotina</taxon>
        <taxon>Sordariomycetes</taxon>
        <taxon>Hypocreomycetidae</taxon>
        <taxon>Hypocreales</taxon>
        <taxon>Bionectriaceae</taxon>
        <taxon>Clonostachys</taxon>
    </lineage>
</organism>
<protein>
    <submittedName>
        <fullName evidence="1">Uncharacterized protein</fullName>
    </submittedName>
</protein>
<gene>
    <name evidence="1" type="ORF">CBYS24578_00011286</name>
</gene>
<dbReference type="OrthoDB" id="10487496at2759"/>
<dbReference type="AlphaFoldDB" id="A0A9N9U8W4"/>
<reference evidence="2" key="1">
    <citation type="submission" date="2019-06" db="EMBL/GenBank/DDBJ databases">
        <authorList>
            <person name="Broberg M."/>
        </authorList>
    </citation>
    <scope>NUCLEOTIDE SEQUENCE [LARGE SCALE GENOMIC DNA]</scope>
</reference>
<name>A0A9N9U8W4_9HYPO</name>
<keyword evidence="2" id="KW-1185">Reference proteome</keyword>